<proteinExistence type="predicted"/>
<accession>A0A9D3UQB3</accession>
<dbReference type="AlphaFoldDB" id="A0A9D3UQB3"/>
<organism evidence="1 2">
    <name type="scientific">Gossypium stocksii</name>
    <dbReference type="NCBI Taxonomy" id="47602"/>
    <lineage>
        <taxon>Eukaryota</taxon>
        <taxon>Viridiplantae</taxon>
        <taxon>Streptophyta</taxon>
        <taxon>Embryophyta</taxon>
        <taxon>Tracheophyta</taxon>
        <taxon>Spermatophyta</taxon>
        <taxon>Magnoliopsida</taxon>
        <taxon>eudicotyledons</taxon>
        <taxon>Gunneridae</taxon>
        <taxon>Pentapetalae</taxon>
        <taxon>rosids</taxon>
        <taxon>malvids</taxon>
        <taxon>Malvales</taxon>
        <taxon>Malvaceae</taxon>
        <taxon>Malvoideae</taxon>
        <taxon>Gossypium</taxon>
    </lineage>
</organism>
<reference evidence="1 2" key="1">
    <citation type="journal article" date="2021" name="Plant Biotechnol. J.">
        <title>Multi-omics assisted identification of the key and species-specific regulatory components of drought-tolerant mechanisms in Gossypium stocksii.</title>
        <authorList>
            <person name="Yu D."/>
            <person name="Ke L."/>
            <person name="Zhang D."/>
            <person name="Wu Y."/>
            <person name="Sun Y."/>
            <person name="Mei J."/>
            <person name="Sun J."/>
            <person name="Sun Y."/>
        </authorList>
    </citation>
    <scope>NUCLEOTIDE SEQUENCE [LARGE SCALE GENOMIC DNA]</scope>
    <source>
        <strain evidence="2">cv. E1</strain>
        <tissue evidence="1">Leaf</tissue>
    </source>
</reference>
<protein>
    <submittedName>
        <fullName evidence="1">Uncharacterized protein</fullName>
    </submittedName>
</protein>
<dbReference type="Proteomes" id="UP000828251">
    <property type="component" value="Unassembled WGS sequence"/>
</dbReference>
<comment type="caution">
    <text evidence="1">The sequence shown here is derived from an EMBL/GenBank/DDBJ whole genome shotgun (WGS) entry which is preliminary data.</text>
</comment>
<dbReference type="OrthoDB" id="1425037at2759"/>
<evidence type="ECO:0000313" key="1">
    <source>
        <dbReference type="EMBL" id="KAH1055452.1"/>
    </source>
</evidence>
<keyword evidence="2" id="KW-1185">Reference proteome</keyword>
<gene>
    <name evidence="1" type="ORF">J1N35_033517</name>
</gene>
<name>A0A9D3UQB3_9ROSI</name>
<dbReference type="EMBL" id="JAIQCV010000010">
    <property type="protein sequence ID" value="KAH1055452.1"/>
    <property type="molecule type" value="Genomic_DNA"/>
</dbReference>
<sequence length="98" mass="11357">MGSDSFVKPYIRQVVLKFYFNLLCSINDDQGQLFYNVHVLERWYDSNPKLIKKVLNCYYVNMIELEESEDITASIITNKINPTWPLKGPIHALSLSTA</sequence>
<evidence type="ECO:0000313" key="2">
    <source>
        <dbReference type="Proteomes" id="UP000828251"/>
    </source>
</evidence>